<evidence type="ECO:0008006" key="3">
    <source>
        <dbReference type="Google" id="ProtNLM"/>
    </source>
</evidence>
<evidence type="ECO:0000313" key="2">
    <source>
        <dbReference type="Proteomes" id="UP000236162"/>
    </source>
</evidence>
<dbReference type="Pfam" id="PF08951">
    <property type="entry name" value="EntA_Immun"/>
    <property type="match status" value="1"/>
</dbReference>
<dbReference type="Proteomes" id="UP000236162">
    <property type="component" value="Unassembled WGS sequence"/>
</dbReference>
<gene>
    <name evidence="1" type="ORF">LPPLD21_00190</name>
</gene>
<dbReference type="InterPro" id="IPR015046">
    <property type="entry name" value="LciA_Immunity-like"/>
</dbReference>
<protein>
    <recommendedName>
        <fullName evidence="3">Gar-IM</fullName>
    </recommendedName>
</protein>
<comment type="caution">
    <text evidence="1">The sequence shown here is derived from an EMBL/GenBank/DDBJ whole genome shotgun (WGS) entry which is preliminary data.</text>
</comment>
<name>A0ABQ0N6R5_9LACO</name>
<reference evidence="1 2" key="1">
    <citation type="submission" date="2017-04" db="EMBL/GenBank/DDBJ databases">
        <title>In vitro and in silico characterization of Lactobacillus paraplantarum D2-1, a starter culture for soymilk fermentation.</title>
        <authorList>
            <person name="Endo A."/>
            <person name="Sasaki F."/>
            <person name="Maeno S."/>
            <person name="Kanesaki Y."/>
            <person name="Kubota E."/>
            <person name="Torres G.A."/>
            <person name="Tomita S."/>
            <person name="Nakagawa J."/>
        </authorList>
    </citation>
    <scope>NUCLEOTIDE SEQUENCE [LARGE SCALE GENOMIC DNA]</scope>
    <source>
        <strain evidence="1 2">D2-1</strain>
    </source>
</reference>
<dbReference type="EMBL" id="BDOR01000001">
    <property type="protein sequence ID" value="GBF00689.1"/>
    <property type="molecule type" value="Genomic_DNA"/>
</dbReference>
<organism evidence="1 2">
    <name type="scientific">Lactiplantibacillus paraplantarum</name>
    <dbReference type="NCBI Taxonomy" id="60520"/>
    <lineage>
        <taxon>Bacteria</taxon>
        <taxon>Bacillati</taxon>
        <taxon>Bacillota</taxon>
        <taxon>Bacilli</taxon>
        <taxon>Lactobacillales</taxon>
        <taxon>Lactobacillaceae</taxon>
        <taxon>Lactiplantibacillus</taxon>
    </lineage>
</organism>
<evidence type="ECO:0000313" key="1">
    <source>
        <dbReference type="EMBL" id="GBF00689.1"/>
    </source>
</evidence>
<accession>A0ABQ0N6R5</accession>
<dbReference type="CDD" id="cd21059">
    <property type="entry name" value="LciA-like"/>
    <property type="match status" value="1"/>
</dbReference>
<sequence length="109" mass="12322">MQSVFKHAGKHQVDEQALLSQLYDFVLEVSITDRERKIGLMAKADLERNRYSIAVLNKLVVSFQMEALRNKGLSPAASKFYDQMYPILIAAKPIGTNLGYIGMHSTYLD</sequence>
<keyword evidence="2" id="KW-1185">Reference proteome</keyword>
<proteinExistence type="predicted"/>